<dbReference type="STRING" id="35752.SAMN05421541_117104"/>
<keyword evidence="3" id="KW-1185">Reference proteome</keyword>
<dbReference type="Pfam" id="PF13385">
    <property type="entry name" value="Laminin_G_3"/>
    <property type="match status" value="1"/>
</dbReference>
<organism evidence="2 3">
    <name type="scientific">Actinoplanes philippinensis</name>
    <dbReference type="NCBI Taxonomy" id="35752"/>
    <lineage>
        <taxon>Bacteria</taxon>
        <taxon>Bacillati</taxon>
        <taxon>Actinomycetota</taxon>
        <taxon>Actinomycetes</taxon>
        <taxon>Micromonosporales</taxon>
        <taxon>Micromonosporaceae</taxon>
        <taxon>Actinoplanes</taxon>
    </lineage>
</organism>
<dbReference type="OrthoDB" id="5506986at2"/>
<accession>A0A1I2KLF6</accession>
<name>A0A1I2KLF6_9ACTN</name>
<dbReference type="SUPFAM" id="SSF49899">
    <property type="entry name" value="Concanavalin A-like lectins/glucanases"/>
    <property type="match status" value="1"/>
</dbReference>
<dbReference type="Gene3D" id="2.60.120.200">
    <property type="match status" value="1"/>
</dbReference>
<evidence type="ECO:0000313" key="3">
    <source>
        <dbReference type="Proteomes" id="UP000199645"/>
    </source>
</evidence>
<dbReference type="GO" id="GO:0030246">
    <property type="term" value="F:carbohydrate binding"/>
    <property type="evidence" value="ECO:0007669"/>
    <property type="project" value="UniProtKB-KW"/>
</dbReference>
<dbReference type="RefSeq" id="WP_093620743.1">
    <property type="nucleotide sequence ID" value="NZ_BOMT01000081.1"/>
</dbReference>
<feature type="region of interest" description="Disordered" evidence="1">
    <location>
        <begin position="31"/>
        <end position="56"/>
    </location>
</feature>
<proteinExistence type="predicted"/>
<reference evidence="2 3" key="1">
    <citation type="submission" date="2016-10" db="EMBL/GenBank/DDBJ databases">
        <authorList>
            <person name="de Groot N.N."/>
        </authorList>
    </citation>
    <scope>NUCLEOTIDE SEQUENCE [LARGE SCALE GENOMIC DNA]</scope>
    <source>
        <strain evidence="2 3">DSM 43019</strain>
    </source>
</reference>
<evidence type="ECO:0000256" key="1">
    <source>
        <dbReference type="SAM" id="MobiDB-lite"/>
    </source>
</evidence>
<dbReference type="AlphaFoldDB" id="A0A1I2KLF6"/>
<dbReference type="EMBL" id="FONV01000017">
    <property type="protein sequence ID" value="SFF67343.1"/>
    <property type="molecule type" value="Genomic_DNA"/>
</dbReference>
<evidence type="ECO:0000313" key="2">
    <source>
        <dbReference type="EMBL" id="SFF67343.1"/>
    </source>
</evidence>
<gene>
    <name evidence="2" type="ORF">SAMN05421541_117104</name>
</gene>
<protein>
    <submittedName>
        <fullName evidence="2">Concanavalin A-like lectin/glucanases superfamily protein</fullName>
    </submittedName>
</protein>
<feature type="compositionally biased region" description="Low complexity" evidence="1">
    <location>
        <begin position="31"/>
        <end position="42"/>
    </location>
</feature>
<dbReference type="InterPro" id="IPR013320">
    <property type="entry name" value="ConA-like_dom_sf"/>
</dbReference>
<sequence length="302" mass="31893">MLHFRRRVVPIGVLSAALVLAGVSLILQRTPSVAGPPVSSVPNTVPATSGAPLPTGPTPMASRAVPGFLDNVSAFSAPVTPGQIRIAAAPFEVRYDFDGGVGRPISDLTGRHELRPLGQNGGALRLVPQGSGLAVAYPDRCTLPRERDCPRAILEGLRDDSLNPGRRALRYGASIRMTHADLADGANVLQKGYSVGGTSQYKLQVDHRQGHPSCVVAGPRTGIYRAEPWLNVADGNWHDLECRRTPERLITVVDGVPRAWVPIPSQLSIANAEPLRIGGKGPAPGNDQFAGAIDDVFIAIGS</sequence>
<dbReference type="Proteomes" id="UP000199645">
    <property type="component" value="Unassembled WGS sequence"/>
</dbReference>
<keyword evidence="2" id="KW-0430">Lectin</keyword>